<dbReference type="InterPro" id="IPR001452">
    <property type="entry name" value="SH3_domain"/>
</dbReference>
<reference evidence="5" key="1">
    <citation type="journal article" date="2021" name="Sci. Adv.">
        <title>The American lobster genome reveals insights on longevity, neural, and immune adaptations.</title>
        <authorList>
            <person name="Polinski J.M."/>
            <person name="Zimin A.V."/>
            <person name="Clark K.F."/>
            <person name="Kohn A.B."/>
            <person name="Sadowski N."/>
            <person name="Timp W."/>
            <person name="Ptitsyn A."/>
            <person name="Khanna P."/>
            <person name="Romanova D.Y."/>
            <person name="Williams P."/>
            <person name="Greenwood S.J."/>
            <person name="Moroz L.L."/>
            <person name="Walt D.R."/>
            <person name="Bodnar A.G."/>
        </authorList>
    </citation>
    <scope>NUCLEOTIDE SEQUENCE</scope>
    <source>
        <strain evidence="5">GMGI-L3</strain>
    </source>
</reference>
<feature type="compositionally biased region" description="Low complexity" evidence="3">
    <location>
        <begin position="731"/>
        <end position="753"/>
    </location>
</feature>
<feature type="region of interest" description="Disordered" evidence="3">
    <location>
        <begin position="1180"/>
        <end position="1212"/>
    </location>
</feature>
<evidence type="ECO:0000256" key="3">
    <source>
        <dbReference type="SAM" id="MobiDB-lite"/>
    </source>
</evidence>
<feature type="compositionally biased region" description="Low complexity" evidence="3">
    <location>
        <begin position="797"/>
        <end position="807"/>
    </location>
</feature>
<accession>A0A8J5JR04</accession>
<feature type="region of interest" description="Disordered" evidence="3">
    <location>
        <begin position="1046"/>
        <end position="1151"/>
    </location>
</feature>
<feature type="compositionally biased region" description="Low complexity" evidence="3">
    <location>
        <begin position="225"/>
        <end position="235"/>
    </location>
</feature>
<feature type="compositionally biased region" description="Polar residues" evidence="3">
    <location>
        <begin position="1131"/>
        <end position="1142"/>
    </location>
</feature>
<dbReference type="Gene3D" id="1.10.150.50">
    <property type="entry name" value="Transcription Factor, Ets-1"/>
    <property type="match status" value="1"/>
</dbReference>
<dbReference type="SMART" id="SM00326">
    <property type="entry name" value="SH3"/>
    <property type="match status" value="1"/>
</dbReference>
<feature type="compositionally biased region" description="Polar residues" evidence="3">
    <location>
        <begin position="215"/>
        <end position="224"/>
    </location>
</feature>
<evidence type="ECO:0000313" key="6">
    <source>
        <dbReference type="Proteomes" id="UP000747542"/>
    </source>
</evidence>
<feature type="region of interest" description="Disordered" evidence="3">
    <location>
        <begin position="790"/>
        <end position="809"/>
    </location>
</feature>
<feature type="domain" description="SH3" evidence="4">
    <location>
        <begin position="863"/>
        <end position="924"/>
    </location>
</feature>
<feature type="region of interest" description="Disordered" evidence="3">
    <location>
        <begin position="694"/>
        <end position="784"/>
    </location>
</feature>
<keyword evidence="6" id="KW-1185">Reference proteome</keyword>
<dbReference type="SMART" id="SM00454">
    <property type="entry name" value="SAM"/>
    <property type="match status" value="1"/>
</dbReference>
<feature type="region of interest" description="Disordered" evidence="3">
    <location>
        <begin position="111"/>
        <end position="287"/>
    </location>
</feature>
<evidence type="ECO:0000256" key="1">
    <source>
        <dbReference type="ARBA" id="ARBA00022443"/>
    </source>
</evidence>
<dbReference type="EMBL" id="JAHLQT010030748">
    <property type="protein sequence ID" value="KAG7160781.1"/>
    <property type="molecule type" value="Genomic_DNA"/>
</dbReference>
<feature type="compositionally biased region" description="Polar residues" evidence="3">
    <location>
        <begin position="1053"/>
        <end position="1067"/>
    </location>
</feature>
<dbReference type="InterPro" id="IPR051725">
    <property type="entry name" value="SAM-SH3_domain_protein"/>
</dbReference>
<dbReference type="Pfam" id="PF07653">
    <property type="entry name" value="SH3_2"/>
    <property type="match status" value="1"/>
</dbReference>
<sequence length="1212" mass="132719">MYGSVSVATRELKLHVYNHQDSPHLPNTCLARAGVAIRGYPTGPLPMLSILCFIHSLVGSERVSGDVPSSAPTCDALQCVTSIMKTSEAKQSHEDTIHDPVPEQQFTHEPRHHLVPDPHTSSTDPPSPDPHTSSTDPPSPNPHTSSTDPPSPDPHTFSTDPPSPRLNPYSDYNRPSNTVQDLTIDYPPSSRGYVVVADHPTATDDTPTRRDNHSSPDLLTQCNAPSSVVPVTSSSKQGPSRGAPSSRGQHTCKSTVSKNRKRKKTKSESAGTWSHPCQESLPSPELPRNNLLRASEVCPSDSGGYSPPPGRFAQVGKLCSPGKYQSSTLGRPSRRGRLVITPKPPDICQRRGSRSQTEPPTNLPSPDLLQVTWVWESRPLLRAATIRRRPSCRVACRRRSRPCLAPRRAPSSSSSASHRSHSPVNGGSEVEHDKGFCSGGELSDNSENAHEDDKVMAAAIVMPDVVLLNTGGESWPSSRCEESCGQTKSKPEPCADQQEVRLRNKPNPSYLRAAKTLKQKWRNSELYFPRLLNETLYNTKSDEASNARKSLFEKARDLPLQMRKFSYLLFKNGKDVKNVDVVMKNGGSSKFYLEMKDYPVGCIVRRRSVRRPSAPPVLHSSTGVKRNCSFSPRNSVRQCKTLNWNQKYKTVMDSRREAGMGCGPAIHITTAEDQVVPGYQDDCEHLAVTQDDRKHGGEALHPYPLHHQGPERDKKKHGGVLDRLLGRLRPRSLSTSRSWASSRSSMSGGSEDGQSPSHSSDYEEQEEGERTGSASLVGRMRGLRRDMQKKISRLKSPRGSTSSSPGPVANIDKAGASLIAPAHQQPTASSYESIPTSAPLATTASGSNRSSLSGEEAEPYTGPFIGRARALVDCQPSPYDRDALKFKKGDVIDIIAKNPSGLWKGCVDGRVGHFKFILVEEEVERPARRSRAWRGTTPRRGRARTLEELLTRLHLGHLIQVFVLNGYEDLDQFRDLEKADLDCLGITDPETCAKLLTAVALLHDADSEPEPDPPETLDTTEAALQRGDHGRDSGCYTDHRSTHTVVLDENNLDTRQSTPSTDNSSGYHSRGAYNIPVGDTTQTSRDDPHSSALDSPSSESTATAAGAALPSTQAESHSYRAHLATVLPASPRSQSRHSQQGEQKQRQDSQVDYEAKFVTARSVFEKEVVRREVPFTVRAQKRSMGSSHSLTGETEDGAKYDVTVAAPELPSP</sequence>
<dbReference type="InterPro" id="IPR013761">
    <property type="entry name" value="SAM/pointed_sf"/>
</dbReference>
<evidence type="ECO:0000256" key="2">
    <source>
        <dbReference type="PROSITE-ProRule" id="PRU00192"/>
    </source>
</evidence>
<evidence type="ECO:0000259" key="4">
    <source>
        <dbReference type="PROSITE" id="PS50002"/>
    </source>
</evidence>
<feature type="region of interest" description="Disordered" evidence="3">
    <location>
        <begin position="403"/>
        <end position="449"/>
    </location>
</feature>
<dbReference type="AlphaFoldDB" id="A0A8J5JR04"/>
<feature type="compositionally biased region" description="Low complexity" evidence="3">
    <location>
        <begin position="1095"/>
        <end position="1112"/>
    </location>
</feature>
<feature type="region of interest" description="Disordered" evidence="3">
    <location>
        <begin position="824"/>
        <end position="858"/>
    </location>
</feature>
<evidence type="ECO:0000313" key="5">
    <source>
        <dbReference type="EMBL" id="KAG7160781.1"/>
    </source>
</evidence>
<feature type="compositionally biased region" description="Polar residues" evidence="3">
    <location>
        <begin position="824"/>
        <end position="853"/>
    </location>
</feature>
<comment type="caution">
    <text evidence="5">The sequence shown here is derived from an EMBL/GenBank/DDBJ whole genome shotgun (WGS) entry which is preliminary data.</text>
</comment>
<gene>
    <name evidence="5" type="primary">SASH3-L</name>
    <name evidence="5" type="ORF">Hamer_G022493</name>
</gene>
<feature type="compositionally biased region" description="Polar residues" evidence="3">
    <location>
        <begin position="246"/>
        <end position="257"/>
    </location>
</feature>
<dbReference type="PROSITE" id="PS50002">
    <property type="entry name" value="SH3"/>
    <property type="match status" value="1"/>
</dbReference>
<organism evidence="5 6">
    <name type="scientific">Homarus americanus</name>
    <name type="common">American lobster</name>
    <dbReference type="NCBI Taxonomy" id="6706"/>
    <lineage>
        <taxon>Eukaryota</taxon>
        <taxon>Metazoa</taxon>
        <taxon>Ecdysozoa</taxon>
        <taxon>Arthropoda</taxon>
        <taxon>Crustacea</taxon>
        <taxon>Multicrustacea</taxon>
        <taxon>Malacostraca</taxon>
        <taxon>Eumalacostraca</taxon>
        <taxon>Eucarida</taxon>
        <taxon>Decapoda</taxon>
        <taxon>Pleocyemata</taxon>
        <taxon>Astacidea</taxon>
        <taxon>Nephropoidea</taxon>
        <taxon>Nephropidae</taxon>
        <taxon>Homarus</taxon>
    </lineage>
</organism>
<dbReference type="InterPro" id="IPR001660">
    <property type="entry name" value="SAM"/>
</dbReference>
<protein>
    <submittedName>
        <fullName evidence="5">SAM and SH3 domain-containing protein 3-like</fullName>
    </submittedName>
</protein>
<feature type="compositionally biased region" description="Polar residues" evidence="3">
    <location>
        <begin position="1183"/>
        <end position="1192"/>
    </location>
</feature>
<dbReference type="PANTHER" id="PTHR12301:SF10">
    <property type="match status" value="1"/>
</dbReference>
<proteinExistence type="predicted"/>
<feature type="compositionally biased region" description="Low complexity" evidence="3">
    <location>
        <begin position="403"/>
        <end position="417"/>
    </location>
</feature>
<feature type="compositionally biased region" description="Low complexity" evidence="3">
    <location>
        <begin position="117"/>
        <end position="160"/>
    </location>
</feature>
<dbReference type="SUPFAM" id="SSF47769">
    <property type="entry name" value="SAM/Pointed domain"/>
    <property type="match status" value="1"/>
</dbReference>
<dbReference type="SUPFAM" id="SSF50044">
    <property type="entry name" value="SH3-domain"/>
    <property type="match status" value="1"/>
</dbReference>
<keyword evidence="1 2" id="KW-0728">SH3 domain</keyword>
<dbReference type="PANTHER" id="PTHR12301">
    <property type="entry name" value="SAM-DOMAIN, SH3 AND NUCLEAR LOCALIZATION SIGNALS PROTEIN RELATED"/>
    <property type="match status" value="1"/>
</dbReference>
<feature type="compositionally biased region" description="Polar residues" evidence="3">
    <location>
        <begin position="268"/>
        <end position="281"/>
    </location>
</feature>
<dbReference type="Proteomes" id="UP000747542">
    <property type="component" value="Unassembled WGS sequence"/>
</dbReference>
<dbReference type="Gene3D" id="2.30.30.40">
    <property type="entry name" value="SH3 Domains"/>
    <property type="match status" value="1"/>
</dbReference>
<dbReference type="InterPro" id="IPR036028">
    <property type="entry name" value="SH3-like_dom_sf"/>
</dbReference>
<feature type="region of interest" description="Disordered" evidence="3">
    <location>
        <begin position="323"/>
        <end position="366"/>
    </location>
</feature>
<name>A0A8J5JR04_HOMAM</name>